<evidence type="ECO:0000259" key="8">
    <source>
        <dbReference type="Pfam" id="PF02397"/>
    </source>
</evidence>
<dbReference type="GO" id="GO:0016020">
    <property type="term" value="C:membrane"/>
    <property type="evidence" value="ECO:0007669"/>
    <property type="project" value="UniProtKB-SubCell"/>
</dbReference>
<comment type="similarity">
    <text evidence="2">Belongs to the bacterial sugar transferase family.</text>
</comment>
<comment type="subcellular location">
    <subcellularLocation>
        <location evidence="1">Membrane</location>
        <topology evidence="1">Multi-pass membrane protein</topology>
    </subcellularLocation>
</comment>
<keyword evidence="6 7" id="KW-0472">Membrane</keyword>
<dbReference type="AlphaFoldDB" id="A0A844BWK4"/>
<evidence type="ECO:0000256" key="7">
    <source>
        <dbReference type="SAM" id="Phobius"/>
    </source>
</evidence>
<protein>
    <submittedName>
        <fullName evidence="9">Exopolysaccharide biosynthesis polyprenyl glycosylphosphotransferase</fullName>
    </submittedName>
</protein>
<dbReference type="PANTHER" id="PTHR30576">
    <property type="entry name" value="COLANIC BIOSYNTHESIS UDP-GLUCOSE LIPID CARRIER TRANSFERASE"/>
    <property type="match status" value="1"/>
</dbReference>
<dbReference type="GO" id="GO:0016780">
    <property type="term" value="F:phosphotransferase activity, for other substituted phosphate groups"/>
    <property type="evidence" value="ECO:0007669"/>
    <property type="project" value="TreeGrafter"/>
</dbReference>
<evidence type="ECO:0000256" key="4">
    <source>
        <dbReference type="ARBA" id="ARBA00022692"/>
    </source>
</evidence>
<keyword evidence="5 7" id="KW-1133">Transmembrane helix</keyword>
<dbReference type="Proteomes" id="UP000469870">
    <property type="component" value="Unassembled WGS sequence"/>
</dbReference>
<accession>A0A844BWK4</accession>
<keyword evidence="4 7" id="KW-0812">Transmembrane</keyword>
<dbReference type="InterPro" id="IPR003362">
    <property type="entry name" value="Bact_transf"/>
</dbReference>
<feature type="transmembrane region" description="Helical" evidence="7">
    <location>
        <begin position="106"/>
        <end position="125"/>
    </location>
</feature>
<dbReference type="Pfam" id="PF02397">
    <property type="entry name" value="Bac_transf"/>
    <property type="match status" value="1"/>
</dbReference>
<proteinExistence type="inferred from homology"/>
<evidence type="ECO:0000313" key="9">
    <source>
        <dbReference type="EMBL" id="MRI80817.1"/>
    </source>
</evidence>
<feature type="transmembrane region" description="Helical" evidence="7">
    <location>
        <begin position="281"/>
        <end position="303"/>
    </location>
</feature>
<keyword evidence="3 9" id="KW-0808">Transferase</keyword>
<dbReference type="EMBL" id="WJQR01000002">
    <property type="protein sequence ID" value="MRI80817.1"/>
    <property type="molecule type" value="Genomic_DNA"/>
</dbReference>
<name>A0A844BWK4_9LACT</name>
<feature type="domain" description="Bacterial sugar transferase" evidence="8">
    <location>
        <begin position="276"/>
        <end position="464"/>
    </location>
</feature>
<sequence>MYKVATSSWMKHFDFIVIDIISLELAFMLAYILRFGWELPYTTKIYAILGVIIPIFHIFIVFFTEEYSGVLRRGYLKEFKAVLRHNCILIALLVFYMFIIQDSESYSRAVLFIMWGLSCILLWGARALLKRALRHTYTLENNQTYMLVVTSNALVEKTIAQLETHKYSDYVVKGIVIVDADRENEGINGIPIVANKSTMMEYLRTNTIDSVFVNARCSEYEMENFSKTMLNMGLTVHISLDHIPSEVPNRVVEEINGYTVLTTSIKMATTRQLFIKRVFDILGGLIGLIATAIAFIIFAPIIYVQSPGPIFFSQERVGRNGRRFRIYKFRSMYMDAEERKKELMAQNKMDGLMFKMDNDPRIMPIGRFIRRVSIDELPQSINILKGDMSLVGTRPPTVEEYEQYELHHKRRLAAKPGLTGMWQVSGRSDITDFEEVVKLDTEYISNFTLSLYFKILFKTVVVVLGKKGSV</sequence>
<dbReference type="NCBIfam" id="TIGR03025">
    <property type="entry name" value="EPS_sugtrans"/>
    <property type="match status" value="1"/>
</dbReference>
<reference evidence="9 10" key="1">
    <citation type="submission" date="2019-11" db="EMBL/GenBank/DDBJ databases">
        <title>Characterisation of Fundicoccus ignavus gen. nov. sp. nov., a novel genus of the family Aerococcaceae isolated from bulk tank milk.</title>
        <authorList>
            <person name="Siebert A."/>
            <person name="Huptas C."/>
            <person name="Wenning M."/>
            <person name="Scherer S."/>
            <person name="Doll E.V."/>
        </authorList>
    </citation>
    <scope>NUCLEOTIDE SEQUENCE [LARGE SCALE GENOMIC DNA]</scope>
    <source>
        <strain evidence="9 10">DSM 109653</strain>
    </source>
</reference>
<evidence type="ECO:0000256" key="3">
    <source>
        <dbReference type="ARBA" id="ARBA00022679"/>
    </source>
</evidence>
<dbReference type="PANTHER" id="PTHR30576:SF10">
    <property type="entry name" value="SLL5057 PROTEIN"/>
    <property type="match status" value="1"/>
</dbReference>
<dbReference type="InterPro" id="IPR017475">
    <property type="entry name" value="EPS_sugar_tfrase"/>
</dbReference>
<evidence type="ECO:0000256" key="6">
    <source>
        <dbReference type="ARBA" id="ARBA00023136"/>
    </source>
</evidence>
<dbReference type="Pfam" id="PF13727">
    <property type="entry name" value="CoA_binding_3"/>
    <property type="match status" value="1"/>
</dbReference>
<organism evidence="9 10">
    <name type="scientific">Fundicoccus ignavus</name>
    <dbReference type="NCBI Taxonomy" id="2664442"/>
    <lineage>
        <taxon>Bacteria</taxon>
        <taxon>Bacillati</taxon>
        <taxon>Bacillota</taxon>
        <taxon>Bacilli</taxon>
        <taxon>Lactobacillales</taxon>
        <taxon>Aerococcaceae</taxon>
        <taxon>Fundicoccus</taxon>
    </lineage>
</organism>
<feature type="transmembrane region" description="Helical" evidence="7">
    <location>
        <begin position="83"/>
        <end position="100"/>
    </location>
</feature>
<gene>
    <name evidence="9" type="ORF">GIY11_02080</name>
</gene>
<feature type="transmembrane region" description="Helical" evidence="7">
    <location>
        <begin position="45"/>
        <end position="63"/>
    </location>
</feature>
<evidence type="ECO:0000256" key="5">
    <source>
        <dbReference type="ARBA" id="ARBA00022989"/>
    </source>
</evidence>
<comment type="caution">
    <text evidence="9">The sequence shown here is derived from an EMBL/GenBank/DDBJ whole genome shotgun (WGS) entry which is preliminary data.</text>
</comment>
<evidence type="ECO:0000313" key="10">
    <source>
        <dbReference type="Proteomes" id="UP000469870"/>
    </source>
</evidence>
<evidence type="ECO:0000256" key="2">
    <source>
        <dbReference type="ARBA" id="ARBA00006464"/>
    </source>
</evidence>
<feature type="transmembrane region" description="Helical" evidence="7">
    <location>
        <begin position="12"/>
        <end position="33"/>
    </location>
</feature>
<evidence type="ECO:0000256" key="1">
    <source>
        <dbReference type="ARBA" id="ARBA00004141"/>
    </source>
</evidence>